<keyword evidence="1" id="KW-1133">Transmembrane helix</keyword>
<protein>
    <submittedName>
        <fullName evidence="2">Uncharacterized protein</fullName>
    </submittedName>
</protein>
<keyword evidence="3" id="KW-1185">Reference proteome</keyword>
<name>A0A9E9C8R9_9CYAN</name>
<dbReference type="AlphaFoldDB" id="A0A9E9C8R9"/>
<reference evidence="2" key="1">
    <citation type="submission" date="2022-12" db="EMBL/GenBank/DDBJ databases">
        <title>Polyphasic identification of a Novel Hot-Spring Cyanobacterium Ocullathermofonsia sinensis gen nov. sp. nov. and Genomic Insights on its Adaptations to the Thermal Habitat.</title>
        <authorList>
            <person name="Daroch M."/>
            <person name="Tang J."/>
            <person name="Jiang Y."/>
        </authorList>
    </citation>
    <scope>NUCLEOTIDE SEQUENCE</scope>
    <source>
        <strain evidence="2">PKUAC-SCTA174</strain>
    </source>
</reference>
<keyword evidence="1" id="KW-0472">Membrane</keyword>
<keyword evidence="1" id="KW-0812">Transmembrane</keyword>
<sequence length="62" mass="6761">MTSQIMFVLKVLSLSAGLAVAIRYLAPWLNIPATPMTALVMVLLPLLLVAIGLGWRSRRTLV</sequence>
<feature type="transmembrane region" description="Helical" evidence="1">
    <location>
        <begin position="38"/>
        <end position="55"/>
    </location>
</feature>
<dbReference type="Proteomes" id="UP001163152">
    <property type="component" value="Chromosome"/>
</dbReference>
<organism evidence="2 3">
    <name type="scientific">Thermocoleostomius sinensis A174</name>
    <dbReference type="NCBI Taxonomy" id="2016057"/>
    <lineage>
        <taxon>Bacteria</taxon>
        <taxon>Bacillati</taxon>
        <taxon>Cyanobacteriota</taxon>
        <taxon>Cyanophyceae</taxon>
        <taxon>Oculatellales</taxon>
        <taxon>Oculatellaceae</taxon>
        <taxon>Thermocoleostomius</taxon>
    </lineage>
</organism>
<feature type="transmembrane region" description="Helical" evidence="1">
    <location>
        <begin position="7"/>
        <end position="26"/>
    </location>
</feature>
<accession>A0A9E9C8R9</accession>
<dbReference type="RefSeq" id="WP_268610556.1">
    <property type="nucleotide sequence ID" value="NZ_CP113797.1"/>
</dbReference>
<evidence type="ECO:0000313" key="3">
    <source>
        <dbReference type="Proteomes" id="UP001163152"/>
    </source>
</evidence>
<gene>
    <name evidence="2" type="ORF">OXH18_00995</name>
</gene>
<evidence type="ECO:0000256" key="1">
    <source>
        <dbReference type="SAM" id="Phobius"/>
    </source>
</evidence>
<dbReference type="KEGG" id="tsin:OXH18_00995"/>
<proteinExistence type="predicted"/>
<evidence type="ECO:0000313" key="2">
    <source>
        <dbReference type="EMBL" id="WAL60603.1"/>
    </source>
</evidence>
<dbReference type="EMBL" id="CP113797">
    <property type="protein sequence ID" value="WAL60603.1"/>
    <property type="molecule type" value="Genomic_DNA"/>
</dbReference>